<dbReference type="SUPFAM" id="SSF52540">
    <property type="entry name" value="P-loop containing nucleoside triphosphate hydrolases"/>
    <property type="match status" value="1"/>
</dbReference>
<dbReference type="AlphaFoldDB" id="A0A1F4SQL1"/>
<accession>A0A1F4SQL1</accession>
<feature type="domain" description="Orc1-like AAA ATPase" evidence="1">
    <location>
        <begin position="19"/>
        <end position="174"/>
    </location>
</feature>
<dbReference type="Proteomes" id="UP000178417">
    <property type="component" value="Unassembled WGS sequence"/>
</dbReference>
<reference evidence="2 3" key="1">
    <citation type="journal article" date="2016" name="Nat. Commun.">
        <title>Thousands of microbial genomes shed light on interconnected biogeochemical processes in an aquifer system.</title>
        <authorList>
            <person name="Anantharaman K."/>
            <person name="Brown C.T."/>
            <person name="Hug L.A."/>
            <person name="Sharon I."/>
            <person name="Castelle C.J."/>
            <person name="Probst A.J."/>
            <person name="Thomas B.C."/>
            <person name="Singh A."/>
            <person name="Wilkins M.J."/>
            <person name="Karaoz U."/>
            <person name="Brodie E.L."/>
            <person name="Williams K.H."/>
            <person name="Hubbard S.S."/>
            <person name="Banfield J.F."/>
        </authorList>
    </citation>
    <scope>NUCLEOTIDE SEQUENCE [LARGE SCALE GENOMIC DNA]</scope>
</reference>
<protein>
    <recommendedName>
        <fullName evidence="1">Orc1-like AAA ATPase domain-containing protein</fullName>
    </recommendedName>
</protein>
<dbReference type="STRING" id="1802579.A2310_07735"/>
<dbReference type="Pfam" id="PF13191">
    <property type="entry name" value="AAA_16"/>
    <property type="match status" value="1"/>
</dbReference>
<dbReference type="InterPro" id="IPR041664">
    <property type="entry name" value="AAA_16"/>
</dbReference>
<evidence type="ECO:0000313" key="2">
    <source>
        <dbReference type="EMBL" id="OGC22637.1"/>
    </source>
</evidence>
<sequence>MNLKSNPFTPKSGMEPRIFVGREEEIKFFKKQLEKAKQNYYDHFLVRGDWGIGKTSLLKEYKKIAQSQKIHSSFVTIREFQEGDKFIQATQHLITQIPRHLPVKHEKLKNLLELTSGLGLTLPLIGGGIQFAEKAELRGDPQVLLLDALVRLWKDIKNKTDVVLVLLDDIQNYKPISGYLNILRNVLSDEEIVKETGFLFILASTFEGWEIFLKKHHPIGRYFSPSIKLAKLKGFEVHESIDETLKNTGVKFENSIKNKIFDYTGGHPLESQILCSYLYDNQIEGIVGEDVWDVSLDNTLGYLGEILLNSLIVEASDREREILLVLAREFKPLGWKEIADEILRVNKKFPKEAVGTILARLVSKQLLTQEKRGIYLLPDRMFREYLLRNLHT</sequence>
<dbReference type="InterPro" id="IPR036388">
    <property type="entry name" value="WH-like_DNA-bd_sf"/>
</dbReference>
<gene>
    <name evidence="2" type="ORF">A2310_07735</name>
</gene>
<proteinExistence type="predicted"/>
<dbReference type="PANTHER" id="PTHR34301:SF8">
    <property type="entry name" value="ATPASE DOMAIN-CONTAINING PROTEIN"/>
    <property type="match status" value="1"/>
</dbReference>
<evidence type="ECO:0000313" key="3">
    <source>
        <dbReference type="Proteomes" id="UP000178417"/>
    </source>
</evidence>
<dbReference type="EMBL" id="MEUB01000027">
    <property type="protein sequence ID" value="OGC22637.1"/>
    <property type="molecule type" value="Genomic_DNA"/>
</dbReference>
<dbReference type="InterPro" id="IPR027417">
    <property type="entry name" value="P-loop_NTPase"/>
</dbReference>
<dbReference type="Gene3D" id="3.40.50.300">
    <property type="entry name" value="P-loop containing nucleotide triphosphate hydrolases"/>
    <property type="match status" value="1"/>
</dbReference>
<comment type="caution">
    <text evidence="2">The sequence shown here is derived from an EMBL/GenBank/DDBJ whole genome shotgun (WGS) entry which is preliminary data.</text>
</comment>
<name>A0A1F4SQL1_UNCSA</name>
<evidence type="ECO:0000259" key="1">
    <source>
        <dbReference type="Pfam" id="PF13191"/>
    </source>
</evidence>
<dbReference type="PANTHER" id="PTHR34301">
    <property type="entry name" value="DNA-BINDING PROTEIN-RELATED"/>
    <property type="match status" value="1"/>
</dbReference>
<dbReference type="Gene3D" id="1.10.10.10">
    <property type="entry name" value="Winged helix-like DNA-binding domain superfamily/Winged helix DNA-binding domain"/>
    <property type="match status" value="1"/>
</dbReference>
<organism evidence="2 3">
    <name type="scientific">candidate division WOR-1 bacterium RIFOXYB2_FULL_37_13</name>
    <dbReference type="NCBI Taxonomy" id="1802579"/>
    <lineage>
        <taxon>Bacteria</taxon>
        <taxon>Bacillati</taxon>
        <taxon>Saganbacteria</taxon>
    </lineage>
</organism>